<proteinExistence type="inferred from homology"/>
<dbReference type="PANTHER" id="PTHR43825">
    <property type="entry name" value="PYRUVATE DEHYDROGENASE E1 COMPONENT"/>
    <property type="match status" value="1"/>
</dbReference>
<dbReference type="Proteomes" id="UP000192731">
    <property type="component" value="Unassembled WGS sequence"/>
</dbReference>
<evidence type="ECO:0000256" key="2">
    <source>
        <dbReference type="ARBA" id="ARBA00007131"/>
    </source>
</evidence>
<dbReference type="InterPro" id="IPR029061">
    <property type="entry name" value="THDP-binding"/>
</dbReference>
<evidence type="ECO:0000313" key="5">
    <source>
        <dbReference type="EMBL" id="SMB85606.1"/>
    </source>
</evidence>
<dbReference type="InterPro" id="IPR051157">
    <property type="entry name" value="PDH/Transketolase"/>
</dbReference>
<reference evidence="5 6" key="1">
    <citation type="submission" date="2017-04" db="EMBL/GenBank/DDBJ databases">
        <authorList>
            <person name="Afonso C.L."/>
            <person name="Miller P.J."/>
            <person name="Scott M.A."/>
            <person name="Spackman E."/>
            <person name="Goraichik I."/>
            <person name="Dimitrov K.M."/>
            <person name="Suarez D.L."/>
            <person name="Swayne D.E."/>
        </authorList>
    </citation>
    <scope>NUCLEOTIDE SEQUENCE [LARGE SCALE GENOMIC DNA]</scope>
    <source>
        <strain evidence="5 6">DSM 11270</strain>
    </source>
</reference>
<evidence type="ECO:0000313" key="6">
    <source>
        <dbReference type="Proteomes" id="UP000192731"/>
    </source>
</evidence>
<dbReference type="STRING" id="656914.SAMN00017405_1655"/>
<dbReference type="Pfam" id="PF02780">
    <property type="entry name" value="Transketolase_C"/>
    <property type="match status" value="1"/>
</dbReference>
<organism evidence="5 6">
    <name type="scientific">Desulfonispora thiosulfatigenes DSM 11270</name>
    <dbReference type="NCBI Taxonomy" id="656914"/>
    <lineage>
        <taxon>Bacteria</taxon>
        <taxon>Bacillati</taxon>
        <taxon>Bacillota</taxon>
        <taxon>Clostridia</taxon>
        <taxon>Eubacteriales</taxon>
        <taxon>Peptococcaceae</taxon>
        <taxon>Desulfonispora</taxon>
    </lineage>
</organism>
<dbReference type="InterPro" id="IPR005475">
    <property type="entry name" value="Transketolase-like_Pyr-bd"/>
</dbReference>
<dbReference type="Gene3D" id="3.40.50.970">
    <property type="match status" value="1"/>
</dbReference>
<feature type="domain" description="Transketolase-like pyrimidine-binding" evidence="4">
    <location>
        <begin position="4"/>
        <end position="169"/>
    </location>
</feature>
<dbReference type="InterPro" id="IPR009014">
    <property type="entry name" value="Transketo_C/PFOR_II"/>
</dbReference>
<dbReference type="SUPFAM" id="SSF52518">
    <property type="entry name" value="Thiamin diphosphate-binding fold (THDP-binding)"/>
    <property type="match status" value="1"/>
</dbReference>
<dbReference type="SUPFAM" id="SSF52922">
    <property type="entry name" value="TK C-terminal domain-like"/>
    <property type="match status" value="1"/>
</dbReference>
<dbReference type="SMART" id="SM00861">
    <property type="entry name" value="Transket_pyr"/>
    <property type="match status" value="1"/>
</dbReference>
<comment type="similarity">
    <text evidence="2">Belongs to the transketolase family.</text>
</comment>
<dbReference type="AlphaFoldDB" id="A0A1W1UX50"/>
<protein>
    <submittedName>
        <fullName evidence="5">Transketolase subunit B</fullName>
    </submittedName>
</protein>
<gene>
    <name evidence="5" type="ORF">SAMN00017405_1655</name>
</gene>
<keyword evidence="3" id="KW-0786">Thiamine pyrophosphate</keyword>
<sequence length="311" mass="33181">MEKMATRDAYGIALAELGKNNDNVVVVDADLSGSTKTSVFKKEFPERFFNIGIAEQNLMGCAAGLAAAGKIPFASTFAIFACGRAYDQIRNTIGYGCLNVKIAASHAGLTVGEDGGSHQMLEDIALMRAIPGMTVIVPADGEETKQAIVAASEYEGPVYIRLGRPKVPMIFDNSYKFEIGKAKLIEDGNDVSIIATGIMVGEALKAREELLKQGIKASVLNISTIKPLDKDAIIKEAQKSGAIITCEEHNINGGLGSAVAEVLVENCPIHMERVGVNDIFGRSGKPDELLEVYGLTAKHIAEKAVNLINKK</sequence>
<accession>A0A1W1UX50</accession>
<evidence type="ECO:0000256" key="1">
    <source>
        <dbReference type="ARBA" id="ARBA00001964"/>
    </source>
</evidence>
<keyword evidence="6" id="KW-1185">Reference proteome</keyword>
<dbReference type="EMBL" id="FWWT01000012">
    <property type="protein sequence ID" value="SMB85606.1"/>
    <property type="molecule type" value="Genomic_DNA"/>
</dbReference>
<dbReference type="Gene3D" id="3.40.50.920">
    <property type="match status" value="1"/>
</dbReference>
<dbReference type="InterPro" id="IPR033248">
    <property type="entry name" value="Transketolase_C"/>
</dbReference>
<comment type="cofactor">
    <cofactor evidence="1">
        <name>thiamine diphosphate</name>
        <dbReference type="ChEBI" id="CHEBI:58937"/>
    </cofactor>
</comment>
<dbReference type="Pfam" id="PF02779">
    <property type="entry name" value="Transket_pyr"/>
    <property type="match status" value="1"/>
</dbReference>
<name>A0A1W1UX50_DESTI</name>
<dbReference type="FunFam" id="3.40.50.970:FF:000129">
    <property type="entry name" value="Transketolase"/>
    <property type="match status" value="1"/>
</dbReference>
<dbReference type="CDD" id="cd07033">
    <property type="entry name" value="TPP_PYR_DXS_TK_like"/>
    <property type="match status" value="1"/>
</dbReference>
<evidence type="ECO:0000259" key="4">
    <source>
        <dbReference type="SMART" id="SM00861"/>
    </source>
</evidence>
<evidence type="ECO:0000256" key="3">
    <source>
        <dbReference type="ARBA" id="ARBA00023052"/>
    </source>
</evidence>
<dbReference type="PANTHER" id="PTHR43825:SF1">
    <property type="entry name" value="TRANSKETOLASE-LIKE PYRIMIDINE-BINDING DOMAIN-CONTAINING PROTEIN"/>
    <property type="match status" value="1"/>
</dbReference>